<dbReference type="RefSeq" id="WP_344931069.1">
    <property type="nucleotide sequence ID" value="NZ_BAABCW010000055.1"/>
</dbReference>
<keyword evidence="3" id="KW-1185">Reference proteome</keyword>
<dbReference type="Proteomes" id="UP001500459">
    <property type="component" value="Unassembled WGS sequence"/>
</dbReference>
<evidence type="ECO:0008006" key="4">
    <source>
        <dbReference type="Google" id="ProtNLM"/>
    </source>
</evidence>
<sequence length="153" mass="17772">MLRGMIRIFISLIVGFFAFKGLYEIVFEDKDKMLKFEKLFNEGKKTTAYLNSEYKTVTYNNRDLNINNIDYTYSVEGTEYSGTYFFDQVNTSESNTLTVYYLPEEPAFNAINVQKKLNNAKKNYEEKTGLWLSIGTLVVSILLLFSGIRKLKN</sequence>
<keyword evidence="1" id="KW-1133">Transmembrane helix</keyword>
<dbReference type="EMBL" id="BAABCW010000055">
    <property type="protein sequence ID" value="GAA3524169.1"/>
    <property type="molecule type" value="Genomic_DNA"/>
</dbReference>
<protein>
    <recommendedName>
        <fullName evidence="4">DUF3592 domain-containing protein</fullName>
    </recommendedName>
</protein>
<keyword evidence="1" id="KW-0812">Transmembrane</keyword>
<comment type="caution">
    <text evidence="2">The sequence shown here is derived from an EMBL/GenBank/DDBJ whole genome shotgun (WGS) entry which is preliminary data.</text>
</comment>
<keyword evidence="1" id="KW-0472">Membrane</keyword>
<feature type="transmembrane region" description="Helical" evidence="1">
    <location>
        <begin position="129"/>
        <end position="148"/>
    </location>
</feature>
<organism evidence="2 3">
    <name type="scientific">Aquimarina addita</name>
    <dbReference type="NCBI Taxonomy" id="870485"/>
    <lineage>
        <taxon>Bacteria</taxon>
        <taxon>Pseudomonadati</taxon>
        <taxon>Bacteroidota</taxon>
        <taxon>Flavobacteriia</taxon>
        <taxon>Flavobacteriales</taxon>
        <taxon>Flavobacteriaceae</taxon>
        <taxon>Aquimarina</taxon>
    </lineage>
</organism>
<evidence type="ECO:0000256" key="1">
    <source>
        <dbReference type="SAM" id="Phobius"/>
    </source>
</evidence>
<proteinExistence type="predicted"/>
<accession>A0ABP6UWQ2</accession>
<feature type="transmembrane region" description="Helical" evidence="1">
    <location>
        <begin position="6"/>
        <end position="26"/>
    </location>
</feature>
<evidence type="ECO:0000313" key="2">
    <source>
        <dbReference type="EMBL" id="GAA3524169.1"/>
    </source>
</evidence>
<gene>
    <name evidence="2" type="ORF">GCM10022393_43480</name>
</gene>
<evidence type="ECO:0000313" key="3">
    <source>
        <dbReference type="Proteomes" id="UP001500459"/>
    </source>
</evidence>
<reference evidence="3" key="1">
    <citation type="journal article" date="2019" name="Int. J. Syst. Evol. Microbiol.">
        <title>The Global Catalogue of Microorganisms (GCM) 10K type strain sequencing project: providing services to taxonomists for standard genome sequencing and annotation.</title>
        <authorList>
            <consortium name="The Broad Institute Genomics Platform"/>
            <consortium name="The Broad Institute Genome Sequencing Center for Infectious Disease"/>
            <person name="Wu L."/>
            <person name="Ma J."/>
        </authorList>
    </citation>
    <scope>NUCLEOTIDE SEQUENCE [LARGE SCALE GENOMIC DNA]</scope>
    <source>
        <strain evidence="3">JCM 17106</strain>
    </source>
</reference>
<name>A0ABP6UWQ2_9FLAO</name>